<dbReference type="InterPro" id="IPR000183">
    <property type="entry name" value="Orn/DAP/Arg_de-COase"/>
</dbReference>
<evidence type="ECO:0000256" key="3">
    <source>
        <dbReference type="ARBA" id="ARBA00022898"/>
    </source>
</evidence>
<feature type="domain" description="Orn/DAP/Arg decarboxylase 2 N-terminal" evidence="9">
    <location>
        <begin position="42"/>
        <end position="298"/>
    </location>
</feature>
<dbReference type="NCBIfam" id="TIGR01048">
    <property type="entry name" value="lysA"/>
    <property type="match status" value="1"/>
</dbReference>
<organism evidence="10 11">
    <name type="scientific">Oceanobacillus caeni</name>
    <dbReference type="NCBI Taxonomy" id="405946"/>
    <lineage>
        <taxon>Bacteria</taxon>
        <taxon>Bacillati</taxon>
        <taxon>Bacillota</taxon>
        <taxon>Bacilli</taxon>
        <taxon>Bacillales</taxon>
        <taxon>Bacillaceae</taxon>
        <taxon>Oceanobacillus</taxon>
    </lineage>
</organism>
<comment type="caution">
    <text evidence="10">The sequence shown here is derived from an EMBL/GenBank/DDBJ whole genome shotgun (WGS) entry which is preliminary data.</text>
</comment>
<feature type="binding site" evidence="5">
    <location>
        <position position="335"/>
    </location>
    <ligand>
        <name>substrate</name>
    </ligand>
</feature>
<keyword evidence="3 5" id="KW-0663">Pyridoxal phosphate</keyword>
<evidence type="ECO:0000256" key="1">
    <source>
        <dbReference type="ARBA" id="ARBA00001933"/>
    </source>
</evidence>
<feature type="binding site" evidence="5">
    <location>
        <position position="331"/>
    </location>
    <ligand>
        <name>substrate</name>
    </ligand>
</feature>
<comment type="similarity">
    <text evidence="5">Belongs to the Orn/Lys/Arg decarboxylase class-II family. LysA subfamily.</text>
</comment>
<dbReference type="InterPro" id="IPR002986">
    <property type="entry name" value="DAP_deCOOHase_LysA"/>
</dbReference>
<proteinExistence type="inferred from homology"/>
<feature type="binding site" evidence="5">
    <location>
        <position position="391"/>
    </location>
    <ligand>
        <name>pyridoxal 5'-phosphate</name>
        <dbReference type="ChEBI" id="CHEBI:597326"/>
    </ligand>
</feature>
<keyword evidence="2 5" id="KW-0210">Decarboxylase</keyword>
<feature type="binding site" evidence="5">
    <location>
        <position position="249"/>
    </location>
    <ligand>
        <name>pyridoxal 5'-phosphate</name>
        <dbReference type="ChEBI" id="CHEBI:597326"/>
    </ligand>
</feature>
<dbReference type="SUPFAM" id="SSF50621">
    <property type="entry name" value="Alanine racemase C-terminal domain-like"/>
    <property type="match status" value="1"/>
</dbReference>
<evidence type="ECO:0000256" key="4">
    <source>
        <dbReference type="ARBA" id="ARBA00023239"/>
    </source>
</evidence>
<evidence type="ECO:0000259" key="8">
    <source>
        <dbReference type="Pfam" id="PF00278"/>
    </source>
</evidence>
<evidence type="ECO:0000313" key="11">
    <source>
        <dbReference type="Proteomes" id="UP000037854"/>
    </source>
</evidence>
<dbReference type="Pfam" id="PF02784">
    <property type="entry name" value="Orn_Arg_deC_N"/>
    <property type="match status" value="1"/>
</dbReference>
<feature type="modified residue" description="N6-(pyridoxal phosphate)lysine" evidence="5">
    <location>
        <position position="67"/>
    </location>
</feature>
<feature type="binding site" evidence="5">
    <location>
        <begin position="291"/>
        <end position="294"/>
    </location>
    <ligand>
        <name>pyridoxal 5'-phosphate</name>
        <dbReference type="ChEBI" id="CHEBI:597326"/>
    </ligand>
</feature>
<accession>A0ABR5MI14</accession>
<dbReference type="Gene3D" id="2.40.37.10">
    <property type="entry name" value="Lyase, Ornithine Decarboxylase, Chain A, domain 1"/>
    <property type="match status" value="1"/>
</dbReference>
<protein>
    <recommendedName>
        <fullName evidence="5 6">Diaminopimelate decarboxylase</fullName>
        <shortName evidence="5">DAP decarboxylase</shortName>
        <shortName evidence="5">DAPDC</shortName>
        <ecNumber evidence="5 6">4.1.1.20</ecNumber>
    </recommendedName>
</protein>
<dbReference type="PANTHER" id="PTHR43727">
    <property type="entry name" value="DIAMINOPIMELATE DECARBOXYLASE"/>
    <property type="match status" value="1"/>
</dbReference>
<keyword evidence="11" id="KW-1185">Reference proteome</keyword>
<dbReference type="Gene3D" id="3.20.20.10">
    <property type="entry name" value="Alanine racemase"/>
    <property type="match status" value="1"/>
</dbReference>
<feature type="binding site" evidence="5">
    <location>
        <position position="294"/>
    </location>
    <ligand>
        <name>substrate</name>
    </ligand>
</feature>
<dbReference type="PRINTS" id="PR01181">
    <property type="entry name" value="DAPDCRBXLASE"/>
</dbReference>
<comment type="pathway">
    <text evidence="5 7">Amino-acid biosynthesis; L-lysine biosynthesis via DAP pathway; L-lysine from DL-2,6-diaminopimelate: step 1/1.</text>
</comment>
<dbReference type="Proteomes" id="UP000037854">
    <property type="component" value="Unassembled WGS sequence"/>
</dbReference>
<dbReference type="PANTHER" id="PTHR43727:SF2">
    <property type="entry name" value="GROUP IV DECARBOXYLASE"/>
    <property type="match status" value="1"/>
</dbReference>
<dbReference type="InterPro" id="IPR029066">
    <property type="entry name" value="PLP-binding_barrel"/>
</dbReference>
<reference evidence="10 11" key="1">
    <citation type="submission" date="2015-07" db="EMBL/GenBank/DDBJ databases">
        <title>High-quality draft genome sequence of Oceanobacillus caeni HM6, a bacillus isolated from a human feces.</title>
        <authorList>
            <person name="Kumar J."/>
            <person name="Verma M.K."/>
            <person name="Pandey R."/>
            <person name="Bhambi M."/>
            <person name="Chauhan N."/>
        </authorList>
    </citation>
    <scope>NUCLEOTIDE SEQUENCE [LARGE SCALE GENOMIC DNA]</scope>
    <source>
        <strain evidence="10 11">HM6</strain>
    </source>
</reference>
<keyword evidence="5" id="KW-0028">Amino-acid biosynthesis</keyword>
<evidence type="ECO:0000256" key="7">
    <source>
        <dbReference type="RuleBase" id="RU003738"/>
    </source>
</evidence>
<evidence type="ECO:0000259" key="9">
    <source>
        <dbReference type="Pfam" id="PF02784"/>
    </source>
</evidence>
<comment type="catalytic activity">
    <reaction evidence="5 7">
        <text>meso-2,6-diaminopimelate + H(+) = L-lysine + CO2</text>
        <dbReference type="Rhea" id="RHEA:15101"/>
        <dbReference type="ChEBI" id="CHEBI:15378"/>
        <dbReference type="ChEBI" id="CHEBI:16526"/>
        <dbReference type="ChEBI" id="CHEBI:32551"/>
        <dbReference type="ChEBI" id="CHEBI:57791"/>
        <dbReference type="EC" id="4.1.1.20"/>
    </reaction>
</comment>
<dbReference type="HAMAP" id="MF_02120">
    <property type="entry name" value="LysA"/>
    <property type="match status" value="1"/>
</dbReference>
<dbReference type="InterPro" id="IPR022644">
    <property type="entry name" value="De-COase2_N"/>
</dbReference>
<comment type="subunit">
    <text evidence="5">Homodimer.</text>
</comment>
<evidence type="ECO:0000256" key="2">
    <source>
        <dbReference type="ARBA" id="ARBA00022793"/>
    </source>
</evidence>
<sequence length="435" mass="48891">MITEYHPFPINKNGHLEIGGMDTVELAEKYGTPLYVYDVSMIRKNARSFVETFERLGVQAKVAYASKAFSSIAMLQVAKQENLCLDVVSEGELYTALLADFPVEKIHLHGNNKSLDEITMAIKHDIGCIVIDNFYDIELIEQVTKVYGKKINVLIRVTPGVESHTHEYIMTGNEDSKFGFDLQNGQAEEAFQKLLNHETIHFRGLHCHIGSQIFETDGFKVAVDLLFEELGKWKERYNYTPEVLNLGGGFGIRYTKEDQPLPYNIYVEELIKSVRNQVNLLNISMPEIWIEPGRAIVGNTGITLYTIGSMKNIPDIRKYVSVNGGMTDNIRPALYQAKYDAVIANKANQPVTEEVSIAGKACESGDMLIWDLSVPNVEHGDILAVFSTGAYNYSMASHYNRIPNAAVVFVENGVDKLVVKRETMEDVVRNDLSYL</sequence>
<dbReference type="SUPFAM" id="SSF51419">
    <property type="entry name" value="PLP-binding barrel"/>
    <property type="match status" value="1"/>
</dbReference>
<gene>
    <name evidence="5" type="primary">lysA</name>
    <name evidence="10" type="ORF">AFL42_11490</name>
</gene>
<name>A0ABR5MI14_9BACI</name>
<feature type="domain" description="Orn/DAP/Arg decarboxylase 2 C-terminal" evidence="8">
    <location>
        <begin position="35"/>
        <end position="389"/>
    </location>
</feature>
<dbReference type="InterPro" id="IPR022643">
    <property type="entry name" value="De-COase2_C"/>
</dbReference>
<evidence type="ECO:0000313" key="10">
    <source>
        <dbReference type="EMBL" id="KPH73823.1"/>
    </source>
</evidence>
<dbReference type="EC" id="4.1.1.20" evidence="5 6"/>
<dbReference type="RefSeq" id="WP_060668720.1">
    <property type="nucleotide sequence ID" value="NZ_LGTK01000040.1"/>
</dbReference>
<comment type="cofactor">
    <cofactor evidence="1 5 7">
        <name>pyridoxal 5'-phosphate</name>
        <dbReference type="ChEBI" id="CHEBI:597326"/>
    </cofactor>
</comment>
<dbReference type="EMBL" id="LGTK01000040">
    <property type="protein sequence ID" value="KPH73823.1"/>
    <property type="molecule type" value="Genomic_DNA"/>
</dbReference>
<keyword evidence="5 7" id="KW-0457">Lysine biosynthesis</keyword>
<feature type="binding site" evidence="5">
    <location>
        <position position="363"/>
    </location>
    <ligand>
        <name>substrate</name>
    </ligand>
</feature>
<evidence type="ECO:0000256" key="6">
    <source>
        <dbReference type="NCBIfam" id="TIGR01048"/>
    </source>
</evidence>
<dbReference type="PRINTS" id="PR01179">
    <property type="entry name" value="ODADCRBXLASE"/>
</dbReference>
<dbReference type="Pfam" id="PF00278">
    <property type="entry name" value="Orn_DAP_Arg_deC"/>
    <property type="match status" value="1"/>
</dbReference>
<comment type="function">
    <text evidence="5">Specifically catalyzes the decarboxylation of meso-diaminopimelate (meso-DAP) to L-lysine.</text>
</comment>
<dbReference type="InterPro" id="IPR009006">
    <property type="entry name" value="Ala_racemase/Decarboxylase_C"/>
</dbReference>
<keyword evidence="4 5" id="KW-0456">Lyase</keyword>
<evidence type="ECO:0000256" key="5">
    <source>
        <dbReference type="HAMAP-Rule" id="MF_02120"/>
    </source>
</evidence>
<feature type="binding site" evidence="5">
    <location>
        <position position="391"/>
    </location>
    <ligand>
        <name>substrate</name>
    </ligand>
</feature>
<dbReference type="CDD" id="cd06828">
    <property type="entry name" value="PLPDE_III_DapDC"/>
    <property type="match status" value="1"/>
</dbReference>